<evidence type="ECO:0000256" key="2">
    <source>
        <dbReference type="ARBA" id="ARBA00022553"/>
    </source>
</evidence>
<dbReference type="InterPro" id="IPR000873">
    <property type="entry name" value="AMP-dep_synth/lig_dom"/>
</dbReference>
<sequence>MNYIEPVETLITRLHQNNIRVWIDAGSLKCSDPDGRLNDAVMSEIRTRKNDILAFLNMAHAEAGAPGQTNIPARHETRPPLSFAQERLWLIDQIYPGSALHHICIALDVQGTLDLDALRAALAAVMNRHAVLRARIYSDKGVPGQTISADCDTPFSVVSISPADAAIEDVIHAETSRPFDLAAEPPIRLLVVKCGDGRHVLVFTLHHICADGWSTEILLKDLGAFYSAQVSGSATPEAALPIQYGDFAAWQRQRLAVETAGALEEFWKRHLSQPLQTTQLVTDMARTAGHGHAGELHDFSIDKATTDALRKIAAAHGTTLFTALFTAFNLLIHRYTGQTDLVIGTPVASRPHVETEDLVGLFVNPLPVRSRVDPFGNFENALRQTHETLQQVISHQDMPFERIVDMVGVQRDPDSHPLFQIKFQLDAAPRERIRLPGLEMRRLARQDKVSRLDLCLDLRETEAGLSGTVEYKTALFRAETIGLFASHFQQLLKSIVANPSLPIATLALLTREEQQQRVCDFNSTAQENAGPHYFHELFEAHVARAPDAVALIMPRADDDDILTYGELNARANRLARLLQRKGVTPETVVAISLPRSFDMIVAWLAVWKAGGAYLPLDPDYPAERIGAMLLDARARLVVSHSSIDLPATADRLNLDEDFPDDERADNLETVTHPSQLAYVIYTSGSTGKAKGVLVDHSGLINLTRDKIRACDVRPGDCVLQFFSFSFDASIPELVMSLGAGARLLLLPGYATLPGAELADILHTRQVTHLTMTPSALLSLPVDDLPSLRTVLVGGEVPMPELIERWGKNRRFINAYGPTETTVNASMVDMGGGRAGLPVLRPAANKQLYVLDDNLELLPFGVPGELHIGGCGIARGYHDRAALTAERFVPDPFATNGRAGVLYRTGDRAVLLADGRVHVSGRLDSQVKIRGYRIEPGEIEAGLLAHPSIVSATVAVRDDGRGGKRLAAYAVPQTDEDVAVRPTPSEIRAWLAHRLPKFLVPDTFDWLDALPLTVNGKIDPSRLPAPRTETNPDGRAPEGATEIRIASAFGHVLNIDQVAATDDFFALGGHSLLATRFCAVAKEKFGLDIGVLDLFNASTVEALANRLRTRDAGDSGSDEETLLLKRDIKLDEAIRPSATARAESGTAHVFLTGATGFLGTYLLHELLRDPAKKVTCLVRGDDGMNRLRQAFRQYDLPQSVLTERVTTLSGELSKPNLGLAAADYDHIVRNADCIFHNGAEVHHLHRYERLRETNVLGTREVLKLACAGAGRHVHYISTLSALTPRRGSGSDARPVCELESVEGFDPPAGGYNRSKWVAEHLVNEAGKRGLPVTIYRPGAISGDSVTGAFNGSDILCRLVQAYLYTGTAPEGERLLDMLPVDHVARAIVHLSGKPASAGQVFHLIHSSPVSSARLFEACEMEGIELKRISQREWQDMLGDVARGTPDHPLYPLLGLLRSPSAAGKSDEKQTRNFDCHLTQAAMSDAPFREPALTFELLRTYLRAFAKANFLNATSDDARKQGER</sequence>
<dbReference type="InterPro" id="IPR041464">
    <property type="entry name" value="TubC_N"/>
</dbReference>
<dbReference type="Pfam" id="PF07993">
    <property type="entry name" value="NAD_binding_4"/>
    <property type="match status" value="1"/>
</dbReference>
<evidence type="ECO:0000256" key="3">
    <source>
        <dbReference type="ARBA" id="ARBA00022598"/>
    </source>
</evidence>
<feature type="domain" description="Carrier" evidence="5">
    <location>
        <begin position="1035"/>
        <end position="1110"/>
    </location>
</feature>
<dbReference type="PANTHER" id="PTHR45527:SF1">
    <property type="entry name" value="FATTY ACID SYNTHASE"/>
    <property type="match status" value="1"/>
</dbReference>
<dbReference type="NCBIfam" id="TIGR01733">
    <property type="entry name" value="AA-adenyl-dom"/>
    <property type="match status" value="1"/>
</dbReference>
<organism evidence="6 7">
    <name type="scientific">Rhizobium rhizogenes</name>
    <name type="common">Agrobacterium rhizogenes</name>
    <dbReference type="NCBI Taxonomy" id="359"/>
    <lineage>
        <taxon>Bacteria</taxon>
        <taxon>Pseudomonadati</taxon>
        <taxon>Pseudomonadota</taxon>
        <taxon>Alphaproteobacteria</taxon>
        <taxon>Hyphomicrobiales</taxon>
        <taxon>Rhizobiaceae</taxon>
        <taxon>Rhizobium/Agrobacterium group</taxon>
        <taxon>Rhizobium</taxon>
    </lineage>
</organism>
<dbReference type="Gene3D" id="3.30.300.30">
    <property type="match status" value="1"/>
</dbReference>
<dbReference type="InterPro" id="IPR009081">
    <property type="entry name" value="PP-bd_ACP"/>
</dbReference>
<dbReference type="CDD" id="cd05235">
    <property type="entry name" value="SDR_e1"/>
    <property type="match status" value="1"/>
</dbReference>
<dbReference type="NCBIfam" id="TIGR01746">
    <property type="entry name" value="Thioester-redct"/>
    <property type="match status" value="1"/>
</dbReference>
<dbReference type="InterPro" id="IPR020845">
    <property type="entry name" value="AMP-binding_CS"/>
</dbReference>
<dbReference type="Gene3D" id="1.10.1200.10">
    <property type="entry name" value="ACP-like"/>
    <property type="match status" value="1"/>
</dbReference>
<dbReference type="InterPro" id="IPR023213">
    <property type="entry name" value="CAT-like_dom_sf"/>
</dbReference>
<dbReference type="SUPFAM" id="SSF56801">
    <property type="entry name" value="Acetyl-CoA synthetase-like"/>
    <property type="match status" value="1"/>
</dbReference>
<dbReference type="Pfam" id="PF00668">
    <property type="entry name" value="Condensation"/>
    <property type="match status" value="1"/>
</dbReference>
<dbReference type="InterPro" id="IPR044894">
    <property type="entry name" value="TubC_N_sf"/>
</dbReference>
<dbReference type="Gene3D" id="3.40.50.720">
    <property type="entry name" value="NAD(P)-binding Rossmann-like Domain"/>
    <property type="match status" value="1"/>
</dbReference>
<dbReference type="Gene3D" id="3.30.559.10">
    <property type="entry name" value="Chloramphenicol acetyltransferase-like domain"/>
    <property type="match status" value="1"/>
</dbReference>
<dbReference type="GO" id="GO:0044550">
    <property type="term" value="P:secondary metabolite biosynthetic process"/>
    <property type="evidence" value="ECO:0007669"/>
    <property type="project" value="TreeGrafter"/>
</dbReference>
<dbReference type="PROSITE" id="PS00455">
    <property type="entry name" value="AMP_BINDING"/>
    <property type="match status" value="1"/>
</dbReference>
<dbReference type="InterPro" id="IPR036736">
    <property type="entry name" value="ACP-like_sf"/>
</dbReference>
<dbReference type="Proteomes" id="UP000315434">
    <property type="component" value="Unassembled WGS sequence"/>
</dbReference>
<evidence type="ECO:0000256" key="4">
    <source>
        <dbReference type="ARBA" id="ARBA00022723"/>
    </source>
</evidence>
<evidence type="ECO:0000259" key="5">
    <source>
        <dbReference type="PROSITE" id="PS50075"/>
    </source>
</evidence>
<comment type="caution">
    <text evidence="6">The sequence shown here is derived from an EMBL/GenBank/DDBJ whole genome shotgun (WGS) entry which is preliminary data.</text>
</comment>
<dbReference type="GO" id="GO:0046872">
    <property type="term" value="F:metal ion binding"/>
    <property type="evidence" value="ECO:0007669"/>
    <property type="project" value="UniProtKB-KW"/>
</dbReference>
<dbReference type="GO" id="GO:0031177">
    <property type="term" value="F:phosphopantetheine binding"/>
    <property type="evidence" value="ECO:0007669"/>
    <property type="project" value="InterPro"/>
</dbReference>
<dbReference type="CDD" id="cd19531">
    <property type="entry name" value="LCL_NRPS-like"/>
    <property type="match status" value="1"/>
</dbReference>
<dbReference type="Gene3D" id="3.40.50.980">
    <property type="match status" value="2"/>
</dbReference>
<dbReference type="Pfam" id="PF00501">
    <property type="entry name" value="AMP-binding"/>
    <property type="match status" value="1"/>
</dbReference>
<keyword evidence="3" id="KW-0436">Ligase</keyword>
<dbReference type="InterPro" id="IPR025110">
    <property type="entry name" value="AMP-bd_C"/>
</dbReference>
<dbReference type="InterPro" id="IPR010071">
    <property type="entry name" value="AA_adenyl_dom"/>
</dbReference>
<evidence type="ECO:0000313" key="7">
    <source>
        <dbReference type="Proteomes" id="UP000315434"/>
    </source>
</evidence>
<dbReference type="GO" id="GO:0005737">
    <property type="term" value="C:cytoplasm"/>
    <property type="evidence" value="ECO:0007669"/>
    <property type="project" value="TreeGrafter"/>
</dbReference>
<dbReference type="InterPro" id="IPR013120">
    <property type="entry name" value="FAR_NAD-bd"/>
</dbReference>
<dbReference type="InterPro" id="IPR001242">
    <property type="entry name" value="Condensation_dom"/>
</dbReference>
<dbReference type="PANTHER" id="PTHR45527">
    <property type="entry name" value="NONRIBOSOMAL PEPTIDE SYNTHETASE"/>
    <property type="match status" value="1"/>
</dbReference>
<reference evidence="6 7" key="1">
    <citation type="journal article" date="2019" name="Appl. Microbiol. Biotechnol.">
        <title>Differential efficiency of wild type rhizogenic strains for rol gene transformation of plants.</title>
        <authorList>
            <person name="Desmet S."/>
            <person name="De Keyser E."/>
            <person name="Van Vaerenbergh J."/>
            <person name="Baeyen S."/>
            <person name="Van Huylenbroeck J."/>
            <person name="Geelen D."/>
            <person name="Dhooghe E."/>
        </authorList>
    </citation>
    <scope>NUCLEOTIDE SEQUENCE [LARGE SCALE GENOMIC DNA]</scope>
    <source>
        <strain evidence="6 7">GBBC3284</strain>
    </source>
</reference>
<dbReference type="Gene3D" id="1.10.10.1830">
    <property type="entry name" value="Non-ribosomal peptide synthase, adenylation domain"/>
    <property type="match status" value="1"/>
</dbReference>
<dbReference type="InterPro" id="IPR036291">
    <property type="entry name" value="NAD(P)-bd_dom_sf"/>
</dbReference>
<accession>A0A546X9B6</accession>
<gene>
    <name evidence="6" type="ORF">EXN68_23295</name>
</gene>
<dbReference type="GO" id="GO:0043041">
    <property type="term" value="P:amino acid activation for nonribosomal peptide biosynthetic process"/>
    <property type="evidence" value="ECO:0007669"/>
    <property type="project" value="TreeGrafter"/>
</dbReference>
<protein>
    <submittedName>
        <fullName evidence="6">Amino acid adenylation domain-containing protein</fullName>
    </submittedName>
</protein>
<evidence type="ECO:0000256" key="1">
    <source>
        <dbReference type="ARBA" id="ARBA00022450"/>
    </source>
</evidence>
<dbReference type="CDD" id="cd17652">
    <property type="entry name" value="A_NRPS_CmdD_like"/>
    <property type="match status" value="1"/>
</dbReference>
<dbReference type="InterPro" id="IPR020806">
    <property type="entry name" value="PKS_PP-bd"/>
</dbReference>
<dbReference type="Gene3D" id="2.30.38.10">
    <property type="entry name" value="Luciferase, Domain 3"/>
    <property type="match status" value="1"/>
</dbReference>
<dbReference type="InterPro" id="IPR045851">
    <property type="entry name" value="AMP-bd_C_sf"/>
</dbReference>
<dbReference type="SMART" id="SM00823">
    <property type="entry name" value="PKS_PP"/>
    <property type="match status" value="1"/>
</dbReference>
<dbReference type="OrthoDB" id="9803968at2"/>
<proteinExistence type="predicted"/>
<keyword evidence="1" id="KW-0596">Phosphopantetheine</keyword>
<dbReference type="Pfam" id="PF18563">
    <property type="entry name" value="TubC_N"/>
    <property type="match status" value="1"/>
</dbReference>
<evidence type="ECO:0000313" key="6">
    <source>
        <dbReference type="EMBL" id="TRA97356.1"/>
    </source>
</evidence>
<dbReference type="SUPFAM" id="SSF47336">
    <property type="entry name" value="ACP-like"/>
    <property type="match status" value="1"/>
</dbReference>
<dbReference type="InterPro" id="IPR010080">
    <property type="entry name" value="Thioester_reductase-like_dom"/>
</dbReference>
<dbReference type="PROSITE" id="PS50075">
    <property type="entry name" value="CARRIER"/>
    <property type="match status" value="1"/>
</dbReference>
<dbReference type="FunFam" id="3.40.50.980:FF:000001">
    <property type="entry name" value="Non-ribosomal peptide synthetase"/>
    <property type="match status" value="1"/>
</dbReference>
<dbReference type="Gene3D" id="3.30.559.30">
    <property type="entry name" value="Nonribosomal peptide synthetase, condensation domain"/>
    <property type="match status" value="1"/>
</dbReference>
<keyword evidence="2" id="KW-0597">Phosphoprotein</keyword>
<dbReference type="EMBL" id="SGNY01000010">
    <property type="protein sequence ID" value="TRA97356.1"/>
    <property type="molecule type" value="Genomic_DNA"/>
</dbReference>
<dbReference type="RefSeq" id="WP_142843127.1">
    <property type="nucleotide sequence ID" value="NZ_SGNY01000010.1"/>
</dbReference>
<name>A0A546X9B6_RHIRH</name>
<dbReference type="Pfam" id="PF00550">
    <property type="entry name" value="PP-binding"/>
    <property type="match status" value="1"/>
</dbReference>
<dbReference type="GO" id="GO:0016874">
    <property type="term" value="F:ligase activity"/>
    <property type="evidence" value="ECO:0007669"/>
    <property type="project" value="UniProtKB-KW"/>
</dbReference>
<dbReference type="Pfam" id="PF13193">
    <property type="entry name" value="AMP-binding_C"/>
    <property type="match status" value="1"/>
</dbReference>
<keyword evidence="4" id="KW-0479">Metal-binding</keyword>
<dbReference type="SUPFAM" id="SSF52777">
    <property type="entry name" value="CoA-dependent acyltransferases"/>
    <property type="match status" value="2"/>
</dbReference>
<dbReference type="SUPFAM" id="SSF51735">
    <property type="entry name" value="NAD(P)-binding Rossmann-fold domains"/>
    <property type="match status" value="1"/>
</dbReference>